<dbReference type="Proteomes" id="UP001142462">
    <property type="component" value="Unassembled WGS sequence"/>
</dbReference>
<dbReference type="InterPro" id="IPR023296">
    <property type="entry name" value="Glyco_hydro_beta-prop_sf"/>
</dbReference>
<dbReference type="AlphaFoldDB" id="A0A9W6H297"/>
<keyword evidence="2" id="KW-1185">Reference proteome</keyword>
<dbReference type="SUPFAM" id="SSF75005">
    <property type="entry name" value="Arabinanase/levansucrase/invertase"/>
    <property type="match status" value="1"/>
</dbReference>
<dbReference type="CDD" id="cd08983">
    <property type="entry name" value="GH43_Bt3655-like"/>
    <property type="match status" value="1"/>
</dbReference>
<evidence type="ECO:0000313" key="1">
    <source>
        <dbReference type="EMBL" id="GLJ61321.1"/>
    </source>
</evidence>
<dbReference type="Gene3D" id="2.115.10.20">
    <property type="entry name" value="Glycosyl hydrolase domain, family 43"/>
    <property type="match status" value="1"/>
</dbReference>
<organism evidence="1 2">
    <name type="scientific">Microbacterium barkeri</name>
    <dbReference type="NCBI Taxonomy" id="33917"/>
    <lineage>
        <taxon>Bacteria</taxon>
        <taxon>Bacillati</taxon>
        <taxon>Actinomycetota</taxon>
        <taxon>Actinomycetes</taxon>
        <taxon>Micrococcales</taxon>
        <taxon>Microbacteriaceae</taxon>
        <taxon>Microbacterium</taxon>
    </lineage>
</organism>
<name>A0A9W6H297_9MICO</name>
<dbReference type="InterPro" id="IPR050727">
    <property type="entry name" value="GH43_arabinanases"/>
</dbReference>
<reference evidence="1" key="2">
    <citation type="submission" date="2023-01" db="EMBL/GenBank/DDBJ databases">
        <authorList>
            <person name="Sun Q."/>
            <person name="Evtushenko L."/>
        </authorList>
    </citation>
    <scope>NUCLEOTIDE SEQUENCE</scope>
    <source>
        <strain evidence="1">VKM Ac-1020</strain>
    </source>
</reference>
<comment type="caution">
    <text evidence="1">The sequence shown here is derived from an EMBL/GenBank/DDBJ whole genome shotgun (WGS) entry which is preliminary data.</text>
</comment>
<dbReference type="PANTHER" id="PTHR43301">
    <property type="entry name" value="ARABINAN ENDO-1,5-ALPHA-L-ARABINOSIDASE"/>
    <property type="match status" value="1"/>
</dbReference>
<proteinExistence type="predicted"/>
<gene>
    <name evidence="1" type="ORF">GCM10017576_14500</name>
</gene>
<protein>
    <recommendedName>
        <fullName evidence="3">Glycosyl hydrolase family 43</fullName>
    </recommendedName>
</protein>
<dbReference type="PANTHER" id="PTHR43301:SF3">
    <property type="entry name" value="ARABINAN ENDO-1,5-ALPHA-L-ARABINOSIDASE A-RELATED"/>
    <property type="match status" value="1"/>
</dbReference>
<evidence type="ECO:0008006" key="3">
    <source>
        <dbReference type="Google" id="ProtNLM"/>
    </source>
</evidence>
<reference evidence="1" key="1">
    <citation type="journal article" date="2014" name="Int. J. Syst. Evol. Microbiol.">
        <title>Complete genome sequence of Corynebacterium casei LMG S-19264T (=DSM 44701T), isolated from a smear-ripened cheese.</title>
        <authorList>
            <consortium name="US DOE Joint Genome Institute (JGI-PGF)"/>
            <person name="Walter F."/>
            <person name="Albersmeier A."/>
            <person name="Kalinowski J."/>
            <person name="Ruckert C."/>
        </authorList>
    </citation>
    <scope>NUCLEOTIDE SEQUENCE</scope>
    <source>
        <strain evidence="1">VKM Ac-1020</strain>
    </source>
</reference>
<evidence type="ECO:0000313" key="2">
    <source>
        <dbReference type="Proteomes" id="UP001142462"/>
    </source>
</evidence>
<sequence>MQRCKFSSYLFVHFTGEDDDAAEQVHFAVSDGASLSDWDLLEDGAPVLTSDLGTRGVRDPFLLRKEDGGFVILATDLKVHGAGGFGAGQENGSTDILVWESDDLVTWTGPRAVSVMGPEAGNVWAPEAVWSAEHGAYLVYWASNLYPEGGERRAADSYNRMMIAQTADFATFSEPRVWIDVRRGPGYGTIDSTLARDGAHWYRFTKDEEPGTMHVFAERGDDVLRPTEGRIGSAWELLAEGIGSDVISHGEGPIIVRSLDERSWLLFIDWPPYGGGTGYRVFESADLADGTWTPSAHAVPPRFRHGSVVPITAEERERLLAAWPSRRVTTAEAAVSRG</sequence>
<dbReference type="EMBL" id="BSEJ01000005">
    <property type="protein sequence ID" value="GLJ61321.1"/>
    <property type="molecule type" value="Genomic_DNA"/>
</dbReference>
<accession>A0A9W6H297</accession>